<dbReference type="InterPro" id="IPR029293">
    <property type="entry name" value="RHNO1"/>
</dbReference>
<dbReference type="GeneID" id="101575962"/>
<dbReference type="Pfam" id="PF15319">
    <property type="entry name" value="RHINO"/>
    <property type="match status" value="1"/>
</dbReference>
<sequence>MPPKKRRGQLSHKAQLLFHHQPLEGPKHHFGAVQQRPSHTRQVPSKPIDPTSASWVSPQIDTTAESLFPARRKRHRDQARLSSRKSTCKFPHLIFESPQSSSSLETPGIPLGRECPSGLEKGASRQPLVPMLSPQSCGEPSAHTLQSSLCVFAALDIQTPGPSVREDLSPPRQRENSFPVCVYSQTPDSPEPGPVLVKDTPEEKYGLKVTWRRRRHLLAYLRERGKLSRSQFLVNH</sequence>
<evidence type="ECO:0000313" key="2">
    <source>
        <dbReference type="Proteomes" id="UP000515203"/>
    </source>
</evidence>
<dbReference type="GO" id="GO:0000077">
    <property type="term" value="P:DNA damage checkpoint signaling"/>
    <property type="evidence" value="ECO:0007669"/>
    <property type="project" value="InterPro"/>
</dbReference>
<dbReference type="RefSeq" id="XP_004648212.1">
    <property type="nucleotide sequence ID" value="XM_004648155.2"/>
</dbReference>
<name>A0A6P3FLV2_OCTDE</name>
<evidence type="ECO:0000313" key="3">
    <source>
        <dbReference type="RefSeq" id="XP_004648212.1"/>
    </source>
</evidence>
<dbReference type="GO" id="GO:0005694">
    <property type="term" value="C:chromosome"/>
    <property type="evidence" value="ECO:0007669"/>
    <property type="project" value="TreeGrafter"/>
</dbReference>
<dbReference type="AlphaFoldDB" id="A0A6P3FLV2"/>
<proteinExistence type="predicted"/>
<gene>
    <name evidence="3" type="primary">Rhno1</name>
</gene>
<accession>A0A6P3FLV2</accession>
<dbReference type="GO" id="GO:0071479">
    <property type="term" value="P:cellular response to ionizing radiation"/>
    <property type="evidence" value="ECO:0007669"/>
    <property type="project" value="InterPro"/>
</dbReference>
<dbReference type="GO" id="GO:0005634">
    <property type="term" value="C:nucleus"/>
    <property type="evidence" value="ECO:0007669"/>
    <property type="project" value="InterPro"/>
</dbReference>
<dbReference type="CTD" id="83695"/>
<dbReference type="GO" id="GO:0000725">
    <property type="term" value="P:recombinational repair"/>
    <property type="evidence" value="ECO:0007669"/>
    <property type="project" value="TreeGrafter"/>
</dbReference>
<dbReference type="InParanoid" id="A0A6P3FLV2"/>
<dbReference type="Proteomes" id="UP000515203">
    <property type="component" value="Unplaced"/>
</dbReference>
<keyword evidence="2" id="KW-1185">Reference proteome</keyword>
<dbReference type="FunCoup" id="A0A6P3FLV2">
    <property type="interactions" value="1403"/>
</dbReference>
<dbReference type="PANTHER" id="PTHR35541">
    <property type="entry name" value="RAD9, HUS1, RAD1-INTERACTING NUCLEAR ORPHAN PROTEIN 1"/>
    <property type="match status" value="1"/>
</dbReference>
<protein>
    <submittedName>
        <fullName evidence="3">RAD9, HUS1, RAD1-interacting nuclear orphan protein 1</fullName>
    </submittedName>
</protein>
<dbReference type="PANTHER" id="PTHR35541:SF1">
    <property type="entry name" value="RAD9, HUS1, RAD1-INTERACTING NUCLEAR ORPHAN PROTEIN 1"/>
    <property type="match status" value="1"/>
</dbReference>
<dbReference type="OrthoDB" id="9942438at2759"/>
<evidence type="ECO:0000256" key="1">
    <source>
        <dbReference type="SAM" id="MobiDB-lite"/>
    </source>
</evidence>
<reference evidence="3" key="1">
    <citation type="submission" date="2025-08" db="UniProtKB">
        <authorList>
            <consortium name="RefSeq"/>
        </authorList>
    </citation>
    <scope>IDENTIFICATION</scope>
</reference>
<organism evidence="2 3">
    <name type="scientific">Octodon degus</name>
    <name type="common">Degu</name>
    <name type="synonym">Sciurus degus</name>
    <dbReference type="NCBI Taxonomy" id="10160"/>
    <lineage>
        <taxon>Eukaryota</taxon>
        <taxon>Metazoa</taxon>
        <taxon>Chordata</taxon>
        <taxon>Craniata</taxon>
        <taxon>Vertebrata</taxon>
        <taxon>Euteleostomi</taxon>
        <taxon>Mammalia</taxon>
        <taxon>Eutheria</taxon>
        <taxon>Euarchontoglires</taxon>
        <taxon>Glires</taxon>
        <taxon>Rodentia</taxon>
        <taxon>Hystricomorpha</taxon>
        <taxon>Octodontidae</taxon>
        <taxon>Octodon</taxon>
    </lineage>
</organism>
<feature type="region of interest" description="Disordered" evidence="1">
    <location>
        <begin position="24"/>
        <end position="55"/>
    </location>
</feature>